<name>A0A0D1EH56_9RHOB</name>
<reference evidence="1 2" key="1">
    <citation type="submission" date="2015-02" db="EMBL/GenBank/DDBJ databases">
        <title>Genome Sequence of Jannaschia aquimarina DSM28248, a member of the Roseobacter clade.</title>
        <authorList>
            <person name="Voget S."/>
            <person name="Daniel R."/>
        </authorList>
    </citation>
    <scope>NUCLEOTIDE SEQUENCE [LARGE SCALE GENOMIC DNA]</scope>
    <source>
        <strain evidence="1 2">GSW-M26</strain>
    </source>
</reference>
<accession>A0A0D1EH56</accession>
<dbReference type="PATRIC" id="fig|935700.4.peg.3204"/>
<dbReference type="EMBL" id="JYFE01000057">
    <property type="protein sequence ID" value="KIT15175.1"/>
    <property type="molecule type" value="Genomic_DNA"/>
</dbReference>
<evidence type="ECO:0008006" key="3">
    <source>
        <dbReference type="Google" id="ProtNLM"/>
    </source>
</evidence>
<dbReference type="Proteomes" id="UP000032232">
    <property type="component" value="Unassembled WGS sequence"/>
</dbReference>
<comment type="caution">
    <text evidence="1">The sequence shown here is derived from an EMBL/GenBank/DDBJ whole genome shotgun (WGS) entry which is preliminary data.</text>
</comment>
<organism evidence="1 2">
    <name type="scientific">Jannaschia aquimarina</name>
    <dbReference type="NCBI Taxonomy" id="935700"/>
    <lineage>
        <taxon>Bacteria</taxon>
        <taxon>Pseudomonadati</taxon>
        <taxon>Pseudomonadota</taxon>
        <taxon>Alphaproteobacteria</taxon>
        <taxon>Rhodobacterales</taxon>
        <taxon>Roseobacteraceae</taxon>
        <taxon>Jannaschia</taxon>
    </lineage>
</organism>
<evidence type="ECO:0000313" key="2">
    <source>
        <dbReference type="Proteomes" id="UP000032232"/>
    </source>
</evidence>
<evidence type="ECO:0000313" key="1">
    <source>
        <dbReference type="EMBL" id="KIT15175.1"/>
    </source>
</evidence>
<dbReference type="PROSITE" id="PS51257">
    <property type="entry name" value="PROKAR_LIPOPROTEIN"/>
    <property type="match status" value="1"/>
</dbReference>
<dbReference type="AlphaFoldDB" id="A0A0D1EH56"/>
<dbReference type="STRING" id="935700.jaqu_31020"/>
<sequence length="66" mass="6739">MRMSATTSSLLHVILIVGLGGCVPGGGTSGAIRNSPNLSCLDRATATAIRIENGSRDSGLLRPCKN</sequence>
<protein>
    <recommendedName>
        <fullName evidence="3">Lipoprotein</fullName>
    </recommendedName>
</protein>
<proteinExistence type="predicted"/>
<gene>
    <name evidence="1" type="ORF">jaqu_31020</name>
</gene>
<keyword evidence="2" id="KW-1185">Reference proteome</keyword>